<dbReference type="SUPFAM" id="SSF56219">
    <property type="entry name" value="DNase I-like"/>
    <property type="match status" value="1"/>
</dbReference>
<dbReference type="Pfam" id="PF00078">
    <property type="entry name" value="RVT_1"/>
    <property type="match status" value="1"/>
</dbReference>
<protein>
    <recommendedName>
        <fullName evidence="1">Reverse transcriptase domain-containing protein</fullName>
    </recommendedName>
</protein>
<dbReference type="EMBL" id="CAJOBZ010000053">
    <property type="protein sequence ID" value="CAF4919102.1"/>
    <property type="molecule type" value="Genomic_DNA"/>
</dbReference>
<feature type="domain" description="Reverse transcriptase" evidence="1">
    <location>
        <begin position="503"/>
        <end position="755"/>
    </location>
</feature>
<dbReference type="InterPro" id="IPR005135">
    <property type="entry name" value="Endo/exonuclease/phosphatase"/>
</dbReference>
<keyword evidence="3" id="KW-1185">Reference proteome</keyword>
<dbReference type="PANTHER" id="PTHR33332">
    <property type="entry name" value="REVERSE TRANSCRIPTASE DOMAIN-CONTAINING PROTEIN"/>
    <property type="match status" value="1"/>
</dbReference>
<dbReference type="OrthoDB" id="426210at2759"/>
<dbReference type="InterPro" id="IPR036691">
    <property type="entry name" value="Endo/exonu/phosph_ase_sf"/>
</dbReference>
<dbReference type="InterPro" id="IPR000477">
    <property type="entry name" value="RT_dom"/>
</dbReference>
<dbReference type="GO" id="GO:0003824">
    <property type="term" value="F:catalytic activity"/>
    <property type="evidence" value="ECO:0007669"/>
    <property type="project" value="InterPro"/>
</dbReference>
<name>A0A821WAR8_9NEOP</name>
<evidence type="ECO:0000313" key="2">
    <source>
        <dbReference type="EMBL" id="CAF4919102.1"/>
    </source>
</evidence>
<dbReference type="Pfam" id="PF03372">
    <property type="entry name" value="Exo_endo_phos"/>
    <property type="match status" value="1"/>
</dbReference>
<dbReference type="Gene3D" id="3.60.10.10">
    <property type="entry name" value="Endonuclease/exonuclease/phosphatase"/>
    <property type="match status" value="1"/>
</dbReference>
<dbReference type="PROSITE" id="PS50878">
    <property type="entry name" value="RT_POL"/>
    <property type="match status" value="1"/>
</dbReference>
<evidence type="ECO:0000313" key="3">
    <source>
        <dbReference type="Proteomes" id="UP000663880"/>
    </source>
</evidence>
<comment type="caution">
    <text evidence="2">The sequence shown here is derived from an EMBL/GenBank/DDBJ whole genome shotgun (WGS) entry which is preliminary data.</text>
</comment>
<sequence length="964" mass="111360">MIKFKSLIGYYQNARGLRTKTNVFLANILLNNYDFIAITETWLLDSILSSELFDSRYIIWRRDRDYARTAQKLGGGVLLAVRKDLMVVERSEWRSSAEDIWVTITLKRRNPSINYNIHLCTVYLCNEGSGNSYKTQVLNFSNKLGELVLSHPSDVFLVTGDFNFKDDINWVRSEGSTELLPIEYKSDYLKNFLDIINTCNLSQYNAQSNINQRILDLIFSNSPVNVQACMSPLVPEDEHHKSLILDIEFVEIHTLEQDKTLKFLYNRADFNSITSVLNSIDWHSCLFNCTVDEALTLLYDKLYELRDKFIPSKLVSKCLYPPWYSSALVKILKEKYKYHSKYKIYGNIADYLSFSTLRERAITVEKKCFEVYIDRIEASIVHDPRTFWSYVKSKKLANSYPNFMCYKTTGATADSGLGISNLFSSYFESNFLKPNDTVNVNNSPVSCTSTVSISTVSVTHAKVEKLIRKLDLSKGGGPDLLPPVFIVNCASGLVVPLTIIFQRSLSEGIVPKIWKRAYITPVFKKGDRSNVENYRPISKLCLFAKILEKLVHNDLYVALKPSFGVEQHGFLRSRSTVSNLIIANDFITEGMDSGGQVEVIYTDYTKCFDRIDHSVLLCKLLAAGIHGDLFRWFASYIDNRCQAVVLQGFLSNWVSIPSGVPQGSILGPLMFILFTLDVGDCFLNSKILLFADDMKIFKFVHNTDDINLLQADLNRFEHYCVLNKLELNVSKCHHISFSRKPSPLIVNLNFYNQSISRLVEVKDLGVIHDNKLLFDRHIDSVVSKASKSLGFIIRTSAVFKHLKTIKILYCSFVRSHLEYASQVWNPQYQEYKARLENIQRRFLRFLDFKAHQHSDGYHHRCQRYHFLPLENRRNISDVCYLLQIVRGFVDCPEMLAKLNLRTDLLWFRHRPLFKMPPFNTNYRKNTFLIRSVQTYNQYSTQLDIDLFFSSIDSVRRTLTSSYFH</sequence>
<evidence type="ECO:0000259" key="1">
    <source>
        <dbReference type="PROSITE" id="PS50878"/>
    </source>
</evidence>
<dbReference type="InterPro" id="IPR043502">
    <property type="entry name" value="DNA/RNA_pol_sf"/>
</dbReference>
<dbReference type="GO" id="GO:0071897">
    <property type="term" value="P:DNA biosynthetic process"/>
    <property type="evidence" value="ECO:0007669"/>
    <property type="project" value="UniProtKB-ARBA"/>
</dbReference>
<gene>
    <name evidence="2" type="ORF">PMACD_LOCUS12856</name>
</gene>
<organism evidence="2 3">
    <name type="scientific">Pieris macdunnoughi</name>
    <dbReference type="NCBI Taxonomy" id="345717"/>
    <lineage>
        <taxon>Eukaryota</taxon>
        <taxon>Metazoa</taxon>
        <taxon>Ecdysozoa</taxon>
        <taxon>Arthropoda</taxon>
        <taxon>Hexapoda</taxon>
        <taxon>Insecta</taxon>
        <taxon>Pterygota</taxon>
        <taxon>Neoptera</taxon>
        <taxon>Endopterygota</taxon>
        <taxon>Lepidoptera</taxon>
        <taxon>Glossata</taxon>
        <taxon>Ditrysia</taxon>
        <taxon>Papilionoidea</taxon>
        <taxon>Pieridae</taxon>
        <taxon>Pierinae</taxon>
        <taxon>Pieris</taxon>
    </lineage>
</organism>
<dbReference type="CDD" id="cd01650">
    <property type="entry name" value="RT_nLTR_like"/>
    <property type="match status" value="1"/>
</dbReference>
<dbReference type="AlphaFoldDB" id="A0A821WAR8"/>
<dbReference type="Proteomes" id="UP000663880">
    <property type="component" value="Unassembled WGS sequence"/>
</dbReference>
<accession>A0A821WAR8</accession>
<proteinExistence type="predicted"/>
<dbReference type="SUPFAM" id="SSF56672">
    <property type="entry name" value="DNA/RNA polymerases"/>
    <property type="match status" value="1"/>
</dbReference>
<reference evidence="2" key="1">
    <citation type="submission" date="2021-02" db="EMBL/GenBank/DDBJ databases">
        <authorList>
            <person name="Steward A R."/>
        </authorList>
    </citation>
    <scope>NUCLEOTIDE SEQUENCE</scope>
</reference>